<gene>
    <name evidence="2" type="ORF">AB3K24_00295</name>
</gene>
<name>A0ABV3S030_9LACO</name>
<sequence>MKKLRLFIALILIFGGGQVFLKNNFTHTQIVILVLELILGAVSLCYEVTHYKTNN</sequence>
<proteinExistence type="predicted"/>
<reference evidence="2 3" key="1">
    <citation type="submission" date="2024-07" db="EMBL/GenBank/DDBJ databases">
        <authorList>
            <person name="Yun M."/>
        </authorList>
    </citation>
    <scope>NUCLEOTIDE SEQUENCE [LARGE SCALE GENOMIC DNA]</scope>
    <source>
        <strain evidence="2 3">MS01</strain>
    </source>
</reference>
<organism evidence="2 3">
    <name type="scientific">Leuconostoc aquikimchii</name>
    <dbReference type="NCBI Taxonomy" id="3236804"/>
    <lineage>
        <taxon>Bacteria</taxon>
        <taxon>Bacillati</taxon>
        <taxon>Bacillota</taxon>
        <taxon>Bacilli</taxon>
        <taxon>Lactobacillales</taxon>
        <taxon>Lactobacillaceae</taxon>
        <taxon>Leuconostoc</taxon>
    </lineage>
</organism>
<keyword evidence="1" id="KW-1133">Transmembrane helix</keyword>
<comment type="caution">
    <text evidence="2">The sequence shown here is derived from an EMBL/GenBank/DDBJ whole genome shotgun (WGS) entry which is preliminary data.</text>
</comment>
<dbReference type="EMBL" id="JBFPER010000001">
    <property type="protein sequence ID" value="MEX0379802.1"/>
    <property type="molecule type" value="Genomic_DNA"/>
</dbReference>
<dbReference type="Proteomes" id="UP001556617">
    <property type="component" value="Unassembled WGS sequence"/>
</dbReference>
<dbReference type="RefSeq" id="WP_367973076.1">
    <property type="nucleotide sequence ID" value="NZ_JBFPEQ010000001.1"/>
</dbReference>
<keyword evidence="1" id="KW-0812">Transmembrane</keyword>
<evidence type="ECO:0000313" key="3">
    <source>
        <dbReference type="Proteomes" id="UP001556617"/>
    </source>
</evidence>
<protein>
    <submittedName>
        <fullName evidence="2">Uncharacterized protein</fullName>
    </submittedName>
</protein>
<keyword evidence="3" id="KW-1185">Reference proteome</keyword>
<evidence type="ECO:0000256" key="1">
    <source>
        <dbReference type="SAM" id="Phobius"/>
    </source>
</evidence>
<accession>A0ABV3S030</accession>
<evidence type="ECO:0000313" key="2">
    <source>
        <dbReference type="EMBL" id="MEX0379802.1"/>
    </source>
</evidence>
<feature type="transmembrane region" description="Helical" evidence="1">
    <location>
        <begin position="31"/>
        <end position="49"/>
    </location>
</feature>
<keyword evidence="1" id="KW-0472">Membrane</keyword>